<dbReference type="EnsemblMetazoa" id="GPPI047090-RA">
    <property type="protein sequence ID" value="GPPI047090-PA"/>
    <property type="gene ID" value="GPPI047090"/>
</dbReference>
<evidence type="ECO:0000313" key="1">
    <source>
        <dbReference type="EnsemblMetazoa" id="GPPI047090-PA"/>
    </source>
</evidence>
<organism evidence="1 2">
    <name type="scientific">Glossina palpalis gambiensis</name>
    <dbReference type="NCBI Taxonomy" id="67801"/>
    <lineage>
        <taxon>Eukaryota</taxon>
        <taxon>Metazoa</taxon>
        <taxon>Ecdysozoa</taxon>
        <taxon>Arthropoda</taxon>
        <taxon>Hexapoda</taxon>
        <taxon>Insecta</taxon>
        <taxon>Pterygota</taxon>
        <taxon>Neoptera</taxon>
        <taxon>Endopterygota</taxon>
        <taxon>Diptera</taxon>
        <taxon>Brachycera</taxon>
        <taxon>Muscomorpha</taxon>
        <taxon>Hippoboscoidea</taxon>
        <taxon>Glossinidae</taxon>
        <taxon>Glossina</taxon>
    </lineage>
</organism>
<accession>A0A1B0C258</accession>
<dbReference type="Proteomes" id="UP000092460">
    <property type="component" value="Unassembled WGS sequence"/>
</dbReference>
<dbReference type="AlphaFoldDB" id="A0A1B0C258"/>
<evidence type="ECO:0000313" key="2">
    <source>
        <dbReference type="Proteomes" id="UP000092460"/>
    </source>
</evidence>
<dbReference type="PROSITE" id="PS51257">
    <property type="entry name" value="PROKAR_LIPOPROTEIN"/>
    <property type="match status" value="1"/>
</dbReference>
<reference evidence="1" key="2">
    <citation type="submission" date="2020-05" db="UniProtKB">
        <authorList>
            <consortium name="EnsemblMetazoa"/>
        </authorList>
    </citation>
    <scope>IDENTIFICATION</scope>
    <source>
        <strain evidence="1">IAEA</strain>
    </source>
</reference>
<reference evidence="2" key="1">
    <citation type="submission" date="2015-01" db="EMBL/GenBank/DDBJ databases">
        <authorList>
            <person name="Aksoy S."/>
            <person name="Warren W."/>
            <person name="Wilson R.K."/>
        </authorList>
    </citation>
    <scope>NUCLEOTIDE SEQUENCE [LARGE SCALE GENOMIC DNA]</scope>
    <source>
        <strain evidence="2">IAEA</strain>
    </source>
</reference>
<name>A0A1B0C258_9MUSC</name>
<protein>
    <submittedName>
        <fullName evidence="1">Uncharacterized protein</fullName>
    </submittedName>
</protein>
<sequence length="183" mass="20358">MPDTTNKFSTTPDMSKPAYCAMGSASSCYHWDRKLYRLVCSGVFITFGRLVAIDEQTSLAKSVASTLKSKTTLWSVQLKSEFINTRKWMPPTRASYKDISVVLLNSLVTLVNTILGDGDGRKKGMLENEYRISWERGAAFINSSVVVSSLAVDLEELNSVPLLNCTLHGRIRNFVSSVFRCPC</sequence>
<proteinExistence type="predicted"/>
<dbReference type="EMBL" id="JXJN01024346">
    <property type="status" value="NOT_ANNOTATED_CDS"/>
    <property type="molecule type" value="Genomic_DNA"/>
</dbReference>
<dbReference type="VEuPathDB" id="VectorBase:GPPI047090"/>
<keyword evidence="2" id="KW-1185">Reference proteome</keyword>